<dbReference type="Pfam" id="PF00047">
    <property type="entry name" value="ig"/>
    <property type="match status" value="1"/>
</dbReference>
<dbReference type="GO" id="GO:0043025">
    <property type="term" value="C:neuronal cell body"/>
    <property type="evidence" value="ECO:0007669"/>
    <property type="project" value="TreeGrafter"/>
</dbReference>
<dbReference type="SMART" id="SM00409">
    <property type="entry name" value="IG"/>
    <property type="match status" value="3"/>
</dbReference>
<dbReference type="InterPro" id="IPR013151">
    <property type="entry name" value="Immunoglobulin_dom"/>
</dbReference>
<evidence type="ECO:0000313" key="5">
    <source>
        <dbReference type="Proteomes" id="UP000492821"/>
    </source>
</evidence>
<keyword evidence="5" id="KW-1185">Reference proteome</keyword>
<dbReference type="PANTHER" id="PTHR45080">
    <property type="entry name" value="CONTACTIN 5"/>
    <property type="match status" value="1"/>
</dbReference>
<feature type="transmembrane region" description="Helical" evidence="2">
    <location>
        <begin position="467"/>
        <end position="489"/>
    </location>
</feature>
<dbReference type="WBParaSite" id="Pan_g20314.t1">
    <property type="protein sequence ID" value="Pan_g20314.t1"/>
    <property type="gene ID" value="Pan_g20314"/>
</dbReference>
<organism evidence="5 6">
    <name type="scientific">Panagrellus redivivus</name>
    <name type="common">Microworm</name>
    <dbReference type="NCBI Taxonomy" id="6233"/>
    <lineage>
        <taxon>Eukaryota</taxon>
        <taxon>Metazoa</taxon>
        <taxon>Ecdysozoa</taxon>
        <taxon>Nematoda</taxon>
        <taxon>Chromadorea</taxon>
        <taxon>Rhabditida</taxon>
        <taxon>Tylenchina</taxon>
        <taxon>Panagrolaimomorpha</taxon>
        <taxon>Panagrolaimoidea</taxon>
        <taxon>Panagrolaimidae</taxon>
        <taxon>Panagrellus</taxon>
    </lineage>
</organism>
<dbReference type="SUPFAM" id="SSF49265">
    <property type="entry name" value="Fibronectin type III"/>
    <property type="match status" value="1"/>
</dbReference>
<protein>
    <submittedName>
        <fullName evidence="6">Fibronectin type III domain protein</fullName>
    </submittedName>
</protein>
<proteinExistence type="predicted"/>
<dbReference type="AlphaFoldDB" id="A0A7E4VGR6"/>
<dbReference type="CDD" id="cd00096">
    <property type="entry name" value="Ig"/>
    <property type="match status" value="1"/>
</dbReference>
<feature type="domain" description="Ig-like" evidence="4">
    <location>
        <begin position="39"/>
        <end position="136"/>
    </location>
</feature>
<dbReference type="InterPro" id="IPR003598">
    <property type="entry name" value="Ig_sub2"/>
</dbReference>
<dbReference type="PROSITE" id="PS50835">
    <property type="entry name" value="IG_LIKE"/>
    <property type="match status" value="2"/>
</dbReference>
<evidence type="ECO:0000256" key="2">
    <source>
        <dbReference type="SAM" id="Phobius"/>
    </source>
</evidence>
<feature type="chain" id="PRO_5028869497" evidence="3">
    <location>
        <begin position="23"/>
        <end position="491"/>
    </location>
</feature>
<dbReference type="InterPro" id="IPR007110">
    <property type="entry name" value="Ig-like_dom"/>
</dbReference>
<dbReference type="Pfam" id="PF13927">
    <property type="entry name" value="Ig_3"/>
    <property type="match status" value="1"/>
</dbReference>
<dbReference type="PANTHER" id="PTHR45080:SF33">
    <property type="entry name" value="IG-LIKE DOMAIN-CONTAINING PROTEIN"/>
    <property type="match status" value="1"/>
</dbReference>
<dbReference type="InterPro" id="IPR013783">
    <property type="entry name" value="Ig-like_fold"/>
</dbReference>
<keyword evidence="2" id="KW-0812">Transmembrane</keyword>
<dbReference type="GO" id="GO:0005886">
    <property type="term" value="C:plasma membrane"/>
    <property type="evidence" value="ECO:0007669"/>
    <property type="project" value="TreeGrafter"/>
</dbReference>
<dbReference type="GO" id="GO:0008046">
    <property type="term" value="F:axon guidance receptor activity"/>
    <property type="evidence" value="ECO:0007669"/>
    <property type="project" value="TreeGrafter"/>
</dbReference>
<keyword evidence="1" id="KW-0393">Immunoglobulin domain</keyword>
<evidence type="ECO:0000256" key="1">
    <source>
        <dbReference type="ARBA" id="ARBA00023319"/>
    </source>
</evidence>
<reference evidence="5" key="1">
    <citation type="journal article" date="2013" name="Genetics">
        <title>The draft genome and transcriptome of Panagrellus redivivus are shaped by the harsh demands of a free-living lifestyle.</title>
        <authorList>
            <person name="Srinivasan J."/>
            <person name="Dillman A.R."/>
            <person name="Macchietto M.G."/>
            <person name="Heikkinen L."/>
            <person name="Lakso M."/>
            <person name="Fracchia K.M."/>
            <person name="Antoshechkin I."/>
            <person name="Mortazavi A."/>
            <person name="Wong G."/>
            <person name="Sternberg P.W."/>
        </authorList>
    </citation>
    <scope>NUCLEOTIDE SEQUENCE [LARGE SCALE GENOMIC DNA]</scope>
    <source>
        <strain evidence="5">MT8872</strain>
    </source>
</reference>
<evidence type="ECO:0000256" key="3">
    <source>
        <dbReference type="SAM" id="SignalP"/>
    </source>
</evidence>
<dbReference type="CDD" id="cd00063">
    <property type="entry name" value="FN3"/>
    <property type="match status" value="1"/>
</dbReference>
<dbReference type="Proteomes" id="UP000492821">
    <property type="component" value="Unassembled WGS sequence"/>
</dbReference>
<dbReference type="SMART" id="SM00060">
    <property type="entry name" value="FN3"/>
    <property type="match status" value="1"/>
</dbReference>
<keyword evidence="3" id="KW-0732">Signal</keyword>
<dbReference type="InterPro" id="IPR036179">
    <property type="entry name" value="Ig-like_dom_sf"/>
</dbReference>
<evidence type="ECO:0000313" key="6">
    <source>
        <dbReference type="WBParaSite" id="Pan_g20314.t1"/>
    </source>
</evidence>
<keyword evidence="2" id="KW-0472">Membrane</keyword>
<dbReference type="InterPro" id="IPR003961">
    <property type="entry name" value="FN3_dom"/>
</dbReference>
<feature type="signal peptide" evidence="3">
    <location>
        <begin position="1"/>
        <end position="22"/>
    </location>
</feature>
<evidence type="ECO:0000259" key="4">
    <source>
        <dbReference type="PROSITE" id="PS50835"/>
    </source>
</evidence>
<keyword evidence="2" id="KW-1133">Transmembrane helix</keyword>
<feature type="domain" description="Ig-like" evidence="4">
    <location>
        <begin position="241"/>
        <end position="334"/>
    </location>
</feature>
<dbReference type="SUPFAM" id="SSF48726">
    <property type="entry name" value="Immunoglobulin"/>
    <property type="match status" value="2"/>
</dbReference>
<dbReference type="InterPro" id="IPR050958">
    <property type="entry name" value="Cell_Adh-Cytoskel_Orgn"/>
</dbReference>
<dbReference type="GO" id="GO:0050808">
    <property type="term" value="P:synapse organization"/>
    <property type="evidence" value="ECO:0007669"/>
    <property type="project" value="TreeGrafter"/>
</dbReference>
<dbReference type="GO" id="GO:0007156">
    <property type="term" value="P:homophilic cell adhesion via plasma membrane adhesion molecules"/>
    <property type="evidence" value="ECO:0007669"/>
    <property type="project" value="TreeGrafter"/>
</dbReference>
<dbReference type="InterPro" id="IPR003599">
    <property type="entry name" value="Ig_sub"/>
</dbReference>
<dbReference type="Gene3D" id="2.60.40.10">
    <property type="entry name" value="Immunoglobulins"/>
    <property type="match status" value="4"/>
</dbReference>
<reference evidence="6" key="2">
    <citation type="submission" date="2020-10" db="UniProtKB">
        <authorList>
            <consortium name="WormBaseParasite"/>
        </authorList>
    </citation>
    <scope>IDENTIFICATION</scope>
</reference>
<name>A0A7E4VGR6_PANRE</name>
<accession>A0A7E4VGR6</accession>
<dbReference type="SMART" id="SM00408">
    <property type="entry name" value="IGc2"/>
    <property type="match status" value="3"/>
</dbReference>
<sequence length="491" mass="55520">MSLLCTRLVALLACVIVAVVSANDEISGELVEQKLQIHPAGLEGDKYVVKANKAFRIACVYNDEDMENVHQLQWVNEDGKEIDTASSPNLFTIALHERGTHHKKRSLVFSKINSRDSGTYTCVANVNGEVTRRSIHVHIVGNIEWNEPRDVVGAMVGEPLTIDCGAKGNPSPEIEMTNEEGELLNDLADTYVVVDNEVTIDHLSKEYQNNKVRCLALQHIAEYATTSVEKHEITIDVWYEPEFETKEVNRHAIMGRSANIYCNVSSSNPPVSHFHFFKGTDEIDRDDETYEIIEDFESQTAVLKILSVDEEDLGTYRCEVNNGKAKSHQQIHLHTANPPNQVRVSLERARKHSITWRLVEDGSAEDEDLPVISYTIEYVRSQLLDDVDSSEEEPALNNEKLHRAEESVWKSHGSHVVRTKNPENLYEITGLVQNAEYVFRFSAQNEAGSGDSIEITARTHSEHHEELTAFSTCNIPSITLMLFLTWFFFRI</sequence>
<dbReference type="GO" id="GO:0030424">
    <property type="term" value="C:axon"/>
    <property type="evidence" value="ECO:0007669"/>
    <property type="project" value="TreeGrafter"/>
</dbReference>
<dbReference type="InterPro" id="IPR036116">
    <property type="entry name" value="FN3_sf"/>
</dbReference>